<dbReference type="PANTHER" id="PTHR11695:SF294">
    <property type="entry name" value="RETICULON-4-INTERACTING PROTEIN 1, MITOCHONDRIAL"/>
    <property type="match status" value="1"/>
</dbReference>
<dbReference type="Gene3D" id="3.40.50.720">
    <property type="entry name" value="NAD(P)-binding Rossmann-like Domain"/>
    <property type="match status" value="1"/>
</dbReference>
<dbReference type="PROSITE" id="PS01162">
    <property type="entry name" value="QOR_ZETA_CRYSTAL"/>
    <property type="match status" value="1"/>
</dbReference>
<dbReference type="SMART" id="SM00829">
    <property type="entry name" value="PKS_ER"/>
    <property type="match status" value="1"/>
</dbReference>
<keyword evidence="1" id="KW-0560">Oxidoreductase</keyword>
<dbReference type="CDD" id="cd05289">
    <property type="entry name" value="MDR_like_2"/>
    <property type="match status" value="1"/>
</dbReference>
<dbReference type="InterPro" id="IPR036291">
    <property type="entry name" value="NAD(P)-bd_dom_sf"/>
</dbReference>
<evidence type="ECO:0000259" key="2">
    <source>
        <dbReference type="SMART" id="SM00829"/>
    </source>
</evidence>
<dbReference type="GO" id="GO:0016491">
    <property type="term" value="F:oxidoreductase activity"/>
    <property type="evidence" value="ECO:0007669"/>
    <property type="project" value="UniProtKB-KW"/>
</dbReference>
<dbReference type="InterPro" id="IPR002364">
    <property type="entry name" value="Quin_OxRdtase/zeta-crystal_CS"/>
</dbReference>
<name>A0A0F7CKA6_PAEDU</name>
<feature type="domain" description="Enoyl reductase (ER)" evidence="2">
    <location>
        <begin position="21"/>
        <end position="327"/>
    </location>
</feature>
<dbReference type="InterPro" id="IPR013154">
    <property type="entry name" value="ADH-like_N"/>
</dbReference>
<protein>
    <recommendedName>
        <fullName evidence="2">Enoyl reductase (ER) domain-containing protein</fullName>
    </recommendedName>
</protein>
<proteinExistence type="predicted"/>
<dbReference type="InterPro" id="IPR050700">
    <property type="entry name" value="YIM1/Zinc_Alcohol_DH_Fams"/>
</dbReference>
<evidence type="ECO:0000256" key="1">
    <source>
        <dbReference type="ARBA" id="ARBA00023002"/>
    </source>
</evidence>
<reference evidence="3 4" key="1">
    <citation type="submission" date="2015-03" db="EMBL/GenBank/DDBJ databases">
        <authorList>
            <person name="Abdul Halim M."/>
        </authorList>
    </citation>
    <scope>NUCLEOTIDE SEQUENCE [LARGE SCALE GENOMIC DNA]</scope>
    <source>
        <strain evidence="3 4">ATCC 35681</strain>
    </source>
</reference>
<dbReference type="AlphaFoldDB" id="A0A0F7CKA6"/>
<dbReference type="EMBL" id="CP011114">
    <property type="protein sequence ID" value="AKG37326.1"/>
    <property type="molecule type" value="Genomic_DNA"/>
</dbReference>
<organism evidence="3 4">
    <name type="scientific">Paenibacillus durus ATCC 35681</name>
    <dbReference type="NCBI Taxonomy" id="1333534"/>
    <lineage>
        <taxon>Bacteria</taxon>
        <taxon>Bacillati</taxon>
        <taxon>Bacillota</taxon>
        <taxon>Bacilli</taxon>
        <taxon>Bacillales</taxon>
        <taxon>Paenibacillaceae</taxon>
        <taxon>Paenibacillus</taxon>
    </lineage>
</organism>
<dbReference type="Proteomes" id="UP000034189">
    <property type="component" value="Chromosome"/>
</dbReference>
<dbReference type="GO" id="GO:0008270">
    <property type="term" value="F:zinc ion binding"/>
    <property type="evidence" value="ECO:0007669"/>
    <property type="project" value="InterPro"/>
</dbReference>
<dbReference type="SUPFAM" id="SSF51735">
    <property type="entry name" value="NAD(P)-binding Rossmann-fold domains"/>
    <property type="match status" value="1"/>
</dbReference>
<dbReference type="SUPFAM" id="SSF50129">
    <property type="entry name" value="GroES-like"/>
    <property type="match status" value="1"/>
</dbReference>
<evidence type="ECO:0000313" key="3">
    <source>
        <dbReference type="EMBL" id="AKG37326.1"/>
    </source>
</evidence>
<evidence type="ECO:0000313" key="4">
    <source>
        <dbReference type="Proteomes" id="UP000034189"/>
    </source>
</evidence>
<gene>
    <name evidence="3" type="ORF">VK70_24905</name>
</gene>
<sequence>MLVPLEGGYDEMKAIQIQAYGGTEVLKVIDVPRPEPAPGEVLIHVQAAGVNPADIHIRSGFATMPPEYRPANVLSLPRILGSDVSGIVEEIGPGVTAFKKGDAVYGLIRFPSGNPEGAYAEYISAPTEDLALKPESMSHVQAAALPMTALTAWQALFDHANMSKGQTVLINGASGGVGHLAVQIAKAKGAHVIAVASGRNAEFVERLGADQFIDYTKTELENAVSDVDLVIDTVGGPNGGRFIDVLKPGGRLVPIFYGTYPAERAAAAGVTVRGMQVHSNGSQLAAIGQLVDEKLLRVEIESVFPLEEADQAHARIESRRTRGKIVLRVGDEL</sequence>
<dbReference type="Pfam" id="PF08240">
    <property type="entry name" value="ADH_N"/>
    <property type="match status" value="1"/>
</dbReference>
<accession>A0A0F7CKA6</accession>
<dbReference type="InterPro" id="IPR020843">
    <property type="entry name" value="ER"/>
</dbReference>
<dbReference type="Pfam" id="PF13602">
    <property type="entry name" value="ADH_zinc_N_2"/>
    <property type="match status" value="1"/>
</dbReference>
<dbReference type="HOGENOM" id="CLU_026673_3_3_9"/>
<dbReference type="Gene3D" id="3.90.180.10">
    <property type="entry name" value="Medium-chain alcohol dehydrogenases, catalytic domain"/>
    <property type="match status" value="1"/>
</dbReference>
<dbReference type="PANTHER" id="PTHR11695">
    <property type="entry name" value="ALCOHOL DEHYDROGENASE RELATED"/>
    <property type="match status" value="1"/>
</dbReference>
<reference evidence="3 4" key="2">
    <citation type="journal article" date="2016" name="Genome Announc.">
        <title>Genome Sequence of a Gram-Positive Diazotroph, Paenibacillus durus Type Strain ATCC 35681.</title>
        <authorList>
            <person name="Halim M.A."/>
            <person name="Rahman A.Y."/>
            <person name="Sim K.S."/>
            <person name="Yam H.C."/>
            <person name="Rahim A.A."/>
            <person name="Ghazali A.H."/>
            <person name="Najimudin N."/>
        </authorList>
    </citation>
    <scope>NUCLEOTIDE SEQUENCE [LARGE SCALE GENOMIC DNA]</scope>
    <source>
        <strain evidence="3 4">ATCC 35681</strain>
    </source>
</reference>
<dbReference type="PATRIC" id="fig|1333534.5.peg.5445"/>
<dbReference type="InterPro" id="IPR011032">
    <property type="entry name" value="GroES-like_sf"/>
</dbReference>